<keyword evidence="3 5" id="KW-0732">Signal</keyword>
<gene>
    <name evidence="7" type="ordered locus">ECP_4541</name>
</gene>
<dbReference type="PANTHER" id="PTHR33420">
    <property type="entry name" value="FIMBRIAL SUBUNIT ELFA-RELATED"/>
    <property type="match status" value="1"/>
</dbReference>
<dbReference type="SUPFAM" id="SSF49401">
    <property type="entry name" value="Bacterial adhesins"/>
    <property type="match status" value="1"/>
</dbReference>
<accession>A0A454AAT9</accession>
<feature type="signal peptide" evidence="5">
    <location>
        <begin position="1"/>
        <end position="32"/>
    </location>
</feature>
<name>A0A454AAT9_ECOL5</name>
<sequence>MCSVMKKRLLFMIKSVIAGAVAMAVVSFGVNAAATVPQGQGKVTFSGTVVDAPCGIDAQSADQSVDFGQISKVFLDNDGQTTPKAFDIKLVNCDITNYKKPATGAAPGGAPKAGTVSMTFSGVTAGAGNANDMLQTNGETNTAIVVIDPHGKRVKFDGRTSTGVSNLINGDNTIHFTAAVMKDGSGNHVKEGAFSAVANFNLTYQ</sequence>
<evidence type="ECO:0000256" key="5">
    <source>
        <dbReference type="SAM" id="SignalP"/>
    </source>
</evidence>
<comment type="subcellular location">
    <subcellularLocation>
        <location evidence="1">Fimbrium</location>
    </subcellularLocation>
</comment>
<dbReference type="KEGG" id="ecp:ECP_4541"/>
<dbReference type="InterPro" id="IPR036937">
    <property type="entry name" value="Adhesion_dom_fimbrial_sf"/>
</dbReference>
<evidence type="ECO:0000313" key="7">
    <source>
        <dbReference type="EMBL" id="ABG72477.1"/>
    </source>
</evidence>
<dbReference type="PANTHER" id="PTHR33420:SF12">
    <property type="entry name" value="FIMBRIN-LIKE PROTEIN FIMI-RELATED"/>
    <property type="match status" value="1"/>
</dbReference>
<dbReference type="InterPro" id="IPR000259">
    <property type="entry name" value="Adhesion_dom_fimbrial"/>
</dbReference>
<protein>
    <submittedName>
        <fullName evidence="7">PapA</fullName>
    </submittedName>
</protein>
<evidence type="ECO:0000256" key="4">
    <source>
        <dbReference type="ARBA" id="ARBA00023263"/>
    </source>
</evidence>
<proteinExistence type="inferred from homology"/>
<reference evidence="7 8" key="1">
    <citation type="journal article" date="2006" name="Mol. Microbiol.">
        <title>Role of pathogenicity island-associated integrases in the genome plasticity of uropathogenic Escherichia coli strain 536.</title>
        <authorList>
            <person name="Hochhut B."/>
            <person name="Wilde C."/>
            <person name="Balling G."/>
            <person name="Middendorf B."/>
            <person name="Dobrindt U."/>
            <person name="Brzuszkiewicz E."/>
            <person name="Gottschalk G."/>
            <person name="Carniel E."/>
            <person name="Hacker J."/>
        </authorList>
    </citation>
    <scope>NUCLEOTIDE SEQUENCE [LARGE SCALE GENOMIC DNA]</scope>
    <source>
        <strain evidence="8">536 / UPEC</strain>
    </source>
</reference>
<dbReference type="GO" id="GO:0043709">
    <property type="term" value="P:cell adhesion involved in single-species biofilm formation"/>
    <property type="evidence" value="ECO:0007669"/>
    <property type="project" value="TreeGrafter"/>
</dbReference>
<dbReference type="AlphaFoldDB" id="A0A454AAT9"/>
<dbReference type="Gene3D" id="2.60.40.1090">
    <property type="entry name" value="Fimbrial-type adhesion domain"/>
    <property type="match status" value="1"/>
</dbReference>
<dbReference type="Pfam" id="PF00419">
    <property type="entry name" value="Fimbrial"/>
    <property type="match status" value="1"/>
</dbReference>
<keyword evidence="4" id="KW-0281">Fimbrium</keyword>
<comment type="similarity">
    <text evidence="2">Belongs to the fimbrial protein family.</text>
</comment>
<dbReference type="EMBL" id="CP000247">
    <property type="protein sequence ID" value="ABG72477.1"/>
    <property type="molecule type" value="Genomic_DNA"/>
</dbReference>
<feature type="domain" description="Fimbrial-type adhesion" evidence="6">
    <location>
        <begin position="44"/>
        <end position="205"/>
    </location>
</feature>
<evidence type="ECO:0000256" key="3">
    <source>
        <dbReference type="ARBA" id="ARBA00022729"/>
    </source>
</evidence>
<dbReference type="InterPro" id="IPR008966">
    <property type="entry name" value="Adhesion_dom_sf"/>
</dbReference>
<organism evidence="7 8">
    <name type="scientific">Escherichia coli O6:K15:H31 (strain 536 / UPEC)</name>
    <dbReference type="NCBI Taxonomy" id="362663"/>
    <lineage>
        <taxon>Bacteria</taxon>
        <taxon>Pseudomonadati</taxon>
        <taxon>Pseudomonadota</taxon>
        <taxon>Gammaproteobacteria</taxon>
        <taxon>Enterobacterales</taxon>
        <taxon>Enterobacteriaceae</taxon>
        <taxon>Escherichia</taxon>
    </lineage>
</organism>
<evidence type="ECO:0000256" key="2">
    <source>
        <dbReference type="ARBA" id="ARBA00006671"/>
    </source>
</evidence>
<feature type="chain" id="PRO_5019173947" evidence="5">
    <location>
        <begin position="33"/>
        <end position="205"/>
    </location>
</feature>
<evidence type="ECO:0000256" key="1">
    <source>
        <dbReference type="ARBA" id="ARBA00004561"/>
    </source>
</evidence>
<dbReference type="Proteomes" id="UP000009182">
    <property type="component" value="Chromosome"/>
</dbReference>
<evidence type="ECO:0000259" key="6">
    <source>
        <dbReference type="Pfam" id="PF00419"/>
    </source>
</evidence>
<evidence type="ECO:0000313" key="8">
    <source>
        <dbReference type="Proteomes" id="UP000009182"/>
    </source>
</evidence>
<dbReference type="InterPro" id="IPR050263">
    <property type="entry name" value="Bact_Fimbrial_Adh_Pro"/>
</dbReference>
<dbReference type="GO" id="GO:0009289">
    <property type="term" value="C:pilus"/>
    <property type="evidence" value="ECO:0007669"/>
    <property type="project" value="UniProtKB-SubCell"/>
</dbReference>